<dbReference type="GeneID" id="72003650"/>
<comment type="caution">
    <text evidence="1">The sequence shown here is derived from an EMBL/GenBank/DDBJ whole genome shotgun (WGS) entry which is preliminary data.</text>
</comment>
<proteinExistence type="predicted"/>
<evidence type="ECO:0000313" key="1">
    <source>
        <dbReference type="EMBL" id="KAH9839757.1"/>
    </source>
</evidence>
<accession>A0ABQ8KMX2</accession>
<protein>
    <submittedName>
        <fullName evidence="1">Uncharacterized protein</fullName>
    </submittedName>
</protein>
<dbReference type="RefSeq" id="XP_047781407.1">
    <property type="nucleotide sequence ID" value="XM_047922918.1"/>
</dbReference>
<organism evidence="1 2">
    <name type="scientific">Rhodofomes roseus</name>
    <dbReference type="NCBI Taxonomy" id="34475"/>
    <lineage>
        <taxon>Eukaryota</taxon>
        <taxon>Fungi</taxon>
        <taxon>Dikarya</taxon>
        <taxon>Basidiomycota</taxon>
        <taxon>Agaricomycotina</taxon>
        <taxon>Agaricomycetes</taxon>
        <taxon>Polyporales</taxon>
        <taxon>Rhodofomes</taxon>
    </lineage>
</organism>
<dbReference type="Proteomes" id="UP000814176">
    <property type="component" value="Unassembled WGS sequence"/>
</dbReference>
<name>A0ABQ8KMX2_9APHY</name>
<reference evidence="1 2" key="1">
    <citation type="journal article" date="2021" name="Environ. Microbiol.">
        <title>Gene family expansions and transcriptome signatures uncover fungal adaptations to wood decay.</title>
        <authorList>
            <person name="Hage H."/>
            <person name="Miyauchi S."/>
            <person name="Viragh M."/>
            <person name="Drula E."/>
            <person name="Min B."/>
            <person name="Chaduli D."/>
            <person name="Navarro D."/>
            <person name="Favel A."/>
            <person name="Norest M."/>
            <person name="Lesage-Meessen L."/>
            <person name="Balint B."/>
            <person name="Merenyi Z."/>
            <person name="de Eugenio L."/>
            <person name="Morin E."/>
            <person name="Martinez A.T."/>
            <person name="Baldrian P."/>
            <person name="Stursova M."/>
            <person name="Martinez M.J."/>
            <person name="Novotny C."/>
            <person name="Magnuson J.K."/>
            <person name="Spatafora J.W."/>
            <person name="Maurice S."/>
            <person name="Pangilinan J."/>
            <person name="Andreopoulos W."/>
            <person name="LaButti K."/>
            <person name="Hundley H."/>
            <person name="Na H."/>
            <person name="Kuo A."/>
            <person name="Barry K."/>
            <person name="Lipzen A."/>
            <person name="Henrissat B."/>
            <person name="Riley R."/>
            <person name="Ahrendt S."/>
            <person name="Nagy L.G."/>
            <person name="Grigoriev I.V."/>
            <person name="Martin F."/>
            <person name="Rosso M.N."/>
        </authorList>
    </citation>
    <scope>NUCLEOTIDE SEQUENCE [LARGE SCALE GENOMIC DNA]</scope>
    <source>
        <strain evidence="1 2">CIRM-BRFM 1785</strain>
    </source>
</reference>
<evidence type="ECO:0000313" key="2">
    <source>
        <dbReference type="Proteomes" id="UP000814176"/>
    </source>
</evidence>
<sequence>MRDLCGGALCQRVSGWSWSSHQRSTATHCIACYQAAPMRRRATKGGRVATTEPMSAEVHRYHPTALQLSHLVIHSALYSRAGQGVCPRVIHLMLRCLGSQYRVPHLHTSLTADRARYSCQPEWFSSHSATAYSALPPPPYIDHSAPPSAFLDSPGNNSGMPRRNDVMQCTGLGTLIFMILPDAPGADEHRLQAGQLICQKKHSISLLHDGFSAVSLARGCLSRHVQANEPLLRAKHRR</sequence>
<dbReference type="EMBL" id="JADCUA010000005">
    <property type="protein sequence ID" value="KAH9839757.1"/>
    <property type="molecule type" value="Genomic_DNA"/>
</dbReference>
<gene>
    <name evidence="1" type="ORF">C8Q71DRAFT_744130</name>
</gene>
<keyword evidence="2" id="KW-1185">Reference proteome</keyword>